<keyword evidence="9" id="KW-0406">Ion transport</keyword>
<evidence type="ECO:0000256" key="8">
    <source>
        <dbReference type="ARBA" id="ARBA00023054"/>
    </source>
</evidence>
<evidence type="ECO:0000256" key="10">
    <source>
        <dbReference type="ARBA" id="ARBA00023136"/>
    </source>
</evidence>
<dbReference type="GO" id="GO:0034702">
    <property type="term" value="C:monoatomic ion channel complex"/>
    <property type="evidence" value="ECO:0007669"/>
    <property type="project" value="UniProtKB-KW"/>
</dbReference>
<keyword evidence="3" id="KW-0813">Transport</keyword>
<keyword evidence="17" id="KW-1185">Reference proteome</keyword>
<evidence type="ECO:0000256" key="5">
    <source>
        <dbReference type="ARBA" id="ARBA00022692"/>
    </source>
</evidence>
<proteinExistence type="predicted"/>
<evidence type="ECO:0000256" key="13">
    <source>
        <dbReference type="SAM" id="Coils"/>
    </source>
</evidence>
<dbReference type="InterPro" id="IPR031846">
    <property type="entry name" value="Hvcn1"/>
</dbReference>
<evidence type="ECO:0000256" key="6">
    <source>
        <dbReference type="ARBA" id="ARBA00022882"/>
    </source>
</evidence>
<dbReference type="AlphaFoldDB" id="A0A9P8WA02"/>
<dbReference type="GO" id="GO:0030171">
    <property type="term" value="F:voltage-gated proton channel activity"/>
    <property type="evidence" value="ECO:0007669"/>
    <property type="project" value="InterPro"/>
</dbReference>
<gene>
    <name evidence="16" type="ORF">B0T10DRAFT_482496</name>
</gene>
<evidence type="ECO:0000256" key="2">
    <source>
        <dbReference type="ARBA" id="ARBA00015897"/>
    </source>
</evidence>
<feature type="transmembrane region" description="Helical" evidence="14">
    <location>
        <begin position="64"/>
        <end position="83"/>
    </location>
</feature>
<dbReference type="EMBL" id="JAGPYM010000006">
    <property type="protein sequence ID" value="KAH6893543.1"/>
    <property type="molecule type" value="Genomic_DNA"/>
</dbReference>
<dbReference type="Pfam" id="PF00520">
    <property type="entry name" value="Ion_trans"/>
    <property type="match status" value="1"/>
</dbReference>
<name>A0A9P8WA02_9HYPO</name>
<dbReference type="Gene3D" id="1.20.120.350">
    <property type="entry name" value="Voltage-gated potassium channels. Chain C"/>
    <property type="match status" value="1"/>
</dbReference>
<dbReference type="InterPro" id="IPR027359">
    <property type="entry name" value="Volt_channel_dom_sf"/>
</dbReference>
<evidence type="ECO:0000256" key="11">
    <source>
        <dbReference type="ARBA" id="ARBA00023303"/>
    </source>
</evidence>
<keyword evidence="8 13" id="KW-0175">Coiled coil</keyword>
<dbReference type="GO" id="GO:0005886">
    <property type="term" value="C:plasma membrane"/>
    <property type="evidence" value="ECO:0007669"/>
    <property type="project" value="UniProtKB-SubCell"/>
</dbReference>
<evidence type="ECO:0000256" key="9">
    <source>
        <dbReference type="ARBA" id="ARBA00023065"/>
    </source>
</evidence>
<comment type="subcellular location">
    <subcellularLocation>
        <location evidence="1">Cell membrane</location>
        <topology evidence="1">Multi-pass membrane protein</topology>
    </subcellularLocation>
</comment>
<evidence type="ECO:0000313" key="16">
    <source>
        <dbReference type="EMBL" id="KAH6893543.1"/>
    </source>
</evidence>
<keyword evidence="7 14" id="KW-1133">Transmembrane helix</keyword>
<evidence type="ECO:0000256" key="12">
    <source>
        <dbReference type="ARBA" id="ARBA00031989"/>
    </source>
</evidence>
<feature type="transmembrane region" description="Helical" evidence="14">
    <location>
        <begin position="138"/>
        <end position="157"/>
    </location>
</feature>
<feature type="transmembrane region" description="Helical" evidence="14">
    <location>
        <begin position="103"/>
        <end position="126"/>
    </location>
</feature>
<evidence type="ECO:0000256" key="7">
    <source>
        <dbReference type="ARBA" id="ARBA00022989"/>
    </source>
</evidence>
<evidence type="ECO:0000256" key="1">
    <source>
        <dbReference type="ARBA" id="ARBA00004651"/>
    </source>
</evidence>
<sequence length="226" mass="25777">MSSTGVEHRHADEEQPLLRRRAKPKFPTLNLQHWYSRPLANERWTLHNAREKTARFLSSKAGHYSVLVLVSLDVMSMIADFILNLFKCEQGKGGPDWDLALNILSSITLVFSCLFMVELIASVWAFGWSYFKSWFHCFDAFVVIAGFITDVILHGIVEEVASLIVVLRLWRVIKIIEELSLGAQEQTEDLETKVEELTKDNSRLREEITRLKNNTGKAVGQEGGQD</sequence>
<evidence type="ECO:0000259" key="15">
    <source>
        <dbReference type="Pfam" id="PF00520"/>
    </source>
</evidence>
<dbReference type="PANTHER" id="PTHR46480">
    <property type="entry name" value="F20B24.22"/>
    <property type="match status" value="1"/>
</dbReference>
<keyword evidence="11" id="KW-0407">Ion channel</keyword>
<reference evidence="16 17" key="1">
    <citation type="journal article" date="2021" name="Nat. Commun.">
        <title>Genetic determinants of endophytism in the Arabidopsis root mycobiome.</title>
        <authorList>
            <person name="Mesny F."/>
            <person name="Miyauchi S."/>
            <person name="Thiergart T."/>
            <person name="Pickel B."/>
            <person name="Atanasova L."/>
            <person name="Karlsson M."/>
            <person name="Huettel B."/>
            <person name="Barry K.W."/>
            <person name="Haridas S."/>
            <person name="Chen C."/>
            <person name="Bauer D."/>
            <person name="Andreopoulos W."/>
            <person name="Pangilinan J."/>
            <person name="LaButti K."/>
            <person name="Riley R."/>
            <person name="Lipzen A."/>
            <person name="Clum A."/>
            <person name="Drula E."/>
            <person name="Henrissat B."/>
            <person name="Kohler A."/>
            <person name="Grigoriev I.V."/>
            <person name="Martin F.M."/>
            <person name="Hacquard S."/>
        </authorList>
    </citation>
    <scope>NUCLEOTIDE SEQUENCE [LARGE SCALE GENOMIC DNA]</scope>
    <source>
        <strain evidence="16 17">MPI-CAGE-CH-0241</strain>
    </source>
</reference>
<dbReference type="Proteomes" id="UP000777438">
    <property type="component" value="Unassembled WGS sequence"/>
</dbReference>
<keyword evidence="6" id="KW-0851">Voltage-gated channel</keyword>
<feature type="coiled-coil region" evidence="13">
    <location>
        <begin position="180"/>
        <end position="214"/>
    </location>
</feature>
<dbReference type="InterPro" id="IPR005821">
    <property type="entry name" value="Ion_trans_dom"/>
</dbReference>
<comment type="caution">
    <text evidence="16">The sequence shown here is derived from an EMBL/GenBank/DDBJ whole genome shotgun (WGS) entry which is preliminary data.</text>
</comment>
<evidence type="ECO:0000256" key="3">
    <source>
        <dbReference type="ARBA" id="ARBA00022448"/>
    </source>
</evidence>
<dbReference type="OrthoDB" id="427456at2759"/>
<feature type="domain" description="Ion transport" evidence="15">
    <location>
        <begin position="65"/>
        <end position="177"/>
    </location>
</feature>
<accession>A0A9P8WA02</accession>
<evidence type="ECO:0000256" key="14">
    <source>
        <dbReference type="SAM" id="Phobius"/>
    </source>
</evidence>
<protein>
    <recommendedName>
        <fullName evidence="2">Voltage-gated hydrogen channel 1</fullName>
    </recommendedName>
    <alternativeName>
        <fullName evidence="12">Hydrogen voltage-gated channel 1</fullName>
    </alternativeName>
</protein>
<keyword evidence="4" id="KW-1003">Cell membrane</keyword>
<evidence type="ECO:0000313" key="17">
    <source>
        <dbReference type="Proteomes" id="UP000777438"/>
    </source>
</evidence>
<keyword evidence="5 14" id="KW-0812">Transmembrane</keyword>
<dbReference type="PANTHER" id="PTHR46480:SF1">
    <property type="entry name" value="VOLTAGE-GATED HYDROGEN CHANNEL 1"/>
    <property type="match status" value="1"/>
</dbReference>
<keyword evidence="10 14" id="KW-0472">Membrane</keyword>
<evidence type="ECO:0000256" key="4">
    <source>
        <dbReference type="ARBA" id="ARBA00022475"/>
    </source>
</evidence>
<organism evidence="16 17">
    <name type="scientific">Thelonectria olida</name>
    <dbReference type="NCBI Taxonomy" id="1576542"/>
    <lineage>
        <taxon>Eukaryota</taxon>
        <taxon>Fungi</taxon>
        <taxon>Dikarya</taxon>
        <taxon>Ascomycota</taxon>
        <taxon>Pezizomycotina</taxon>
        <taxon>Sordariomycetes</taxon>
        <taxon>Hypocreomycetidae</taxon>
        <taxon>Hypocreales</taxon>
        <taxon>Nectriaceae</taxon>
        <taxon>Thelonectria</taxon>
    </lineage>
</organism>